<protein>
    <submittedName>
        <fullName evidence="2">Uncharacterized protein</fullName>
    </submittedName>
</protein>
<dbReference type="Proteomes" id="UP000027138">
    <property type="component" value="Unassembled WGS sequence"/>
</dbReference>
<accession>A0A067L7M1</accession>
<evidence type="ECO:0000256" key="1">
    <source>
        <dbReference type="SAM" id="Phobius"/>
    </source>
</evidence>
<keyword evidence="3" id="KW-1185">Reference proteome</keyword>
<evidence type="ECO:0000313" key="2">
    <source>
        <dbReference type="EMBL" id="KDP44461.1"/>
    </source>
</evidence>
<keyword evidence="1" id="KW-0812">Transmembrane</keyword>
<dbReference type="PANTHER" id="PTHR31170">
    <property type="entry name" value="BNAC04G53230D PROTEIN"/>
    <property type="match status" value="1"/>
</dbReference>
<proteinExistence type="predicted"/>
<dbReference type="EMBL" id="KK914251">
    <property type="protein sequence ID" value="KDP44461.1"/>
    <property type="molecule type" value="Genomic_DNA"/>
</dbReference>
<sequence length="213" mass="24451">MLQVLGISISFQLADEKADLTLTAPELSSVKIKFFHIFLGINHIYFDPKDASLHLPVLTLNVNSEVIIRNLLAYEAMVMPETRNFARYIELMATMIHTTEDVELLKNERFVIYEGDSVEVVKLFDGIRNSIVSEGESELDCVIKEINKYYRNNWKIKLKKLMKRYVYSSLKILTVVATILLLLPMALQTFCSIYSCTYIFRASKTCLSLAFSL</sequence>
<dbReference type="STRING" id="180498.A0A067L7M1"/>
<feature type="transmembrane region" description="Helical" evidence="1">
    <location>
        <begin position="165"/>
        <end position="187"/>
    </location>
</feature>
<organism evidence="2 3">
    <name type="scientific">Jatropha curcas</name>
    <name type="common">Barbados nut</name>
    <dbReference type="NCBI Taxonomy" id="180498"/>
    <lineage>
        <taxon>Eukaryota</taxon>
        <taxon>Viridiplantae</taxon>
        <taxon>Streptophyta</taxon>
        <taxon>Embryophyta</taxon>
        <taxon>Tracheophyta</taxon>
        <taxon>Spermatophyta</taxon>
        <taxon>Magnoliopsida</taxon>
        <taxon>eudicotyledons</taxon>
        <taxon>Gunneridae</taxon>
        <taxon>Pentapetalae</taxon>
        <taxon>rosids</taxon>
        <taxon>fabids</taxon>
        <taxon>Malpighiales</taxon>
        <taxon>Euphorbiaceae</taxon>
        <taxon>Crotonoideae</taxon>
        <taxon>Jatropheae</taxon>
        <taxon>Jatropha</taxon>
    </lineage>
</organism>
<reference evidence="2 3" key="1">
    <citation type="journal article" date="2014" name="PLoS ONE">
        <title>Global Analysis of Gene Expression Profiles in Physic Nut (Jatropha curcas L.) Seedlings Exposed to Salt Stress.</title>
        <authorList>
            <person name="Zhang L."/>
            <person name="Zhang C."/>
            <person name="Wu P."/>
            <person name="Chen Y."/>
            <person name="Li M."/>
            <person name="Jiang H."/>
            <person name="Wu G."/>
        </authorList>
    </citation>
    <scope>NUCLEOTIDE SEQUENCE [LARGE SCALE GENOMIC DNA]</scope>
    <source>
        <strain evidence="3">cv. GZQX0401</strain>
        <tissue evidence="2">Young leaves</tissue>
    </source>
</reference>
<name>A0A067L7M1_JATCU</name>
<dbReference type="InterPro" id="IPR004158">
    <property type="entry name" value="DUF247_pln"/>
</dbReference>
<keyword evidence="1" id="KW-0472">Membrane</keyword>
<dbReference type="PANTHER" id="PTHR31170:SF25">
    <property type="entry name" value="BNAA09G04570D PROTEIN"/>
    <property type="match status" value="1"/>
</dbReference>
<gene>
    <name evidence="2" type="ORF">JCGZ_16294</name>
</gene>
<dbReference type="Pfam" id="PF03140">
    <property type="entry name" value="DUF247"/>
    <property type="match status" value="1"/>
</dbReference>
<evidence type="ECO:0000313" key="3">
    <source>
        <dbReference type="Proteomes" id="UP000027138"/>
    </source>
</evidence>
<dbReference type="AlphaFoldDB" id="A0A067L7M1"/>
<dbReference type="OrthoDB" id="974383at2759"/>
<keyword evidence="1" id="KW-1133">Transmembrane helix</keyword>